<dbReference type="AlphaFoldDB" id="A0A834LZW8"/>
<dbReference type="Proteomes" id="UP000625711">
    <property type="component" value="Unassembled WGS sequence"/>
</dbReference>
<protein>
    <submittedName>
        <fullName evidence="2">Uncharacterized protein</fullName>
    </submittedName>
</protein>
<dbReference type="EMBL" id="JAACXV010014612">
    <property type="protein sequence ID" value="KAF7265468.1"/>
    <property type="molecule type" value="Genomic_DNA"/>
</dbReference>
<keyword evidence="3" id="KW-1185">Reference proteome</keyword>
<evidence type="ECO:0000313" key="3">
    <source>
        <dbReference type="Proteomes" id="UP000625711"/>
    </source>
</evidence>
<evidence type="ECO:0000313" key="2">
    <source>
        <dbReference type="EMBL" id="KAF7265468.1"/>
    </source>
</evidence>
<feature type="compositionally biased region" description="Basic and acidic residues" evidence="1">
    <location>
        <begin position="1"/>
        <end position="13"/>
    </location>
</feature>
<comment type="caution">
    <text evidence="2">The sequence shown here is derived from an EMBL/GenBank/DDBJ whole genome shotgun (WGS) entry which is preliminary data.</text>
</comment>
<accession>A0A834LZW8</accession>
<name>A0A834LZW8_RHYFE</name>
<organism evidence="2 3">
    <name type="scientific">Rhynchophorus ferrugineus</name>
    <name type="common">Red palm weevil</name>
    <name type="synonym">Curculio ferrugineus</name>
    <dbReference type="NCBI Taxonomy" id="354439"/>
    <lineage>
        <taxon>Eukaryota</taxon>
        <taxon>Metazoa</taxon>
        <taxon>Ecdysozoa</taxon>
        <taxon>Arthropoda</taxon>
        <taxon>Hexapoda</taxon>
        <taxon>Insecta</taxon>
        <taxon>Pterygota</taxon>
        <taxon>Neoptera</taxon>
        <taxon>Endopterygota</taxon>
        <taxon>Coleoptera</taxon>
        <taxon>Polyphaga</taxon>
        <taxon>Cucujiformia</taxon>
        <taxon>Curculionidae</taxon>
        <taxon>Dryophthorinae</taxon>
        <taxon>Rhynchophorus</taxon>
    </lineage>
</organism>
<proteinExistence type="predicted"/>
<feature type="region of interest" description="Disordered" evidence="1">
    <location>
        <begin position="1"/>
        <end position="43"/>
    </location>
</feature>
<reference evidence="2" key="1">
    <citation type="submission" date="2020-08" db="EMBL/GenBank/DDBJ databases">
        <title>Genome sequencing and assembly of the red palm weevil Rhynchophorus ferrugineus.</title>
        <authorList>
            <person name="Dias G.B."/>
            <person name="Bergman C.M."/>
            <person name="Manee M."/>
        </authorList>
    </citation>
    <scope>NUCLEOTIDE SEQUENCE</scope>
    <source>
        <strain evidence="2">AA-2017</strain>
        <tissue evidence="2">Whole larva</tissue>
    </source>
</reference>
<evidence type="ECO:0000256" key="1">
    <source>
        <dbReference type="SAM" id="MobiDB-lite"/>
    </source>
</evidence>
<sequence>MKLETHQYTDRQNKATPIDAARPPGRPPGCIFSDMQRRPDLPPIANSRREIQKLHPDTFSAEMHNLPCIQIDGTRSDQSVPRRAAIFTVETGEFLVSGPRP</sequence>
<gene>
    <name evidence="2" type="ORF">GWI33_021123</name>
</gene>